<reference evidence="2" key="1">
    <citation type="submission" date="2023-01" db="EMBL/GenBank/DDBJ databases">
        <title>Metagenome sequencing of chrysophaentin producing Chrysophaeum taylorii.</title>
        <authorList>
            <person name="Davison J."/>
            <person name="Bewley C."/>
        </authorList>
    </citation>
    <scope>NUCLEOTIDE SEQUENCE</scope>
    <source>
        <strain evidence="2">NIES-1699</strain>
    </source>
</reference>
<gene>
    <name evidence="2" type="ORF">CTAYLR_000872</name>
</gene>
<dbReference type="Proteomes" id="UP001230188">
    <property type="component" value="Unassembled WGS sequence"/>
</dbReference>
<evidence type="ECO:0000259" key="1">
    <source>
        <dbReference type="Pfam" id="PF07731"/>
    </source>
</evidence>
<protein>
    <recommendedName>
        <fullName evidence="1">Plastocyanin-like domain-containing protein</fullName>
    </recommendedName>
</protein>
<dbReference type="AlphaFoldDB" id="A0AAD7UPG0"/>
<dbReference type="Gene3D" id="2.60.40.420">
    <property type="entry name" value="Cupredoxins - blue copper proteins"/>
    <property type="match status" value="1"/>
</dbReference>
<evidence type="ECO:0000313" key="3">
    <source>
        <dbReference type="Proteomes" id="UP001230188"/>
    </source>
</evidence>
<keyword evidence="3" id="KW-1185">Reference proteome</keyword>
<evidence type="ECO:0000313" key="2">
    <source>
        <dbReference type="EMBL" id="KAJ8614553.1"/>
    </source>
</evidence>
<dbReference type="GO" id="GO:0005507">
    <property type="term" value="F:copper ion binding"/>
    <property type="evidence" value="ECO:0007669"/>
    <property type="project" value="InterPro"/>
</dbReference>
<dbReference type="EMBL" id="JAQMWT010000005">
    <property type="protein sequence ID" value="KAJ8614553.1"/>
    <property type="molecule type" value="Genomic_DNA"/>
</dbReference>
<dbReference type="InterPro" id="IPR008972">
    <property type="entry name" value="Cupredoxin"/>
</dbReference>
<dbReference type="Pfam" id="PF07731">
    <property type="entry name" value="Cu-oxidase_2"/>
    <property type="match status" value="1"/>
</dbReference>
<accession>A0AAD7UPG0</accession>
<name>A0AAD7UPG0_9STRA</name>
<comment type="caution">
    <text evidence="2">The sequence shown here is derived from an EMBL/GenBank/DDBJ whole genome shotgun (WGS) entry which is preliminary data.</text>
</comment>
<sequence length="210" mass="23284">MSEIPAECEWRLLAQDGMQAGPRPFGVLPLWPGARAGVLRRCGPGDHAWKGGADPTVIGTYAKPARFYLRDRSWRDRDLFVASPATGANHDSLTDVAALAQRTLHQQARPRYVADIEHAIARHSLNFDRHNRINGMSFDPGRILFAVRTRTPVEYELRGVAEHPIHFHAHPVQLIKPQNFPLATYDKNPAAGFMLPGGASACLFFSCLVV</sequence>
<feature type="domain" description="Plastocyanin-like" evidence="1">
    <location>
        <begin position="125"/>
        <end position="181"/>
    </location>
</feature>
<dbReference type="GO" id="GO:0016491">
    <property type="term" value="F:oxidoreductase activity"/>
    <property type="evidence" value="ECO:0007669"/>
    <property type="project" value="InterPro"/>
</dbReference>
<organism evidence="2 3">
    <name type="scientific">Chrysophaeum taylorii</name>
    <dbReference type="NCBI Taxonomy" id="2483200"/>
    <lineage>
        <taxon>Eukaryota</taxon>
        <taxon>Sar</taxon>
        <taxon>Stramenopiles</taxon>
        <taxon>Ochrophyta</taxon>
        <taxon>Pelagophyceae</taxon>
        <taxon>Pelagomonadales</taxon>
        <taxon>Pelagomonadaceae</taxon>
        <taxon>Chrysophaeum</taxon>
    </lineage>
</organism>
<dbReference type="InterPro" id="IPR011706">
    <property type="entry name" value="Cu-oxidase_C"/>
</dbReference>
<proteinExistence type="predicted"/>